<evidence type="ECO:0000313" key="1">
    <source>
        <dbReference type="EMBL" id="KAF3528039.1"/>
    </source>
</evidence>
<dbReference type="Proteomes" id="UP000266723">
    <property type="component" value="Unassembled WGS sequence"/>
</dbReference>
<accession>A0ABQ7B673</accession>
<evidence type="ECO:0000313" key="2">
    <source>
        <dbReference type="Proteomes" id="UP000266723"/>
    </source>
</evidence>
<protein>
    <submittedName>
        <fullName evidence="1">Uncharacterized protein</fullName>
    </submittedName>
</protein>
<name>A0ABQ7B673_BRACR</name>
<gene>
    <name evidence="1" type="ORF">DY000_02041891</name>
</gene>
<sequence length="256" mass="28933">MLFKRKELKCAEYKGVRHLKTECPNLENKNGDKSLMCFSDTESEDEGDNKDLLLNFVALVGAESSSSDSVTSDDDERAELLKNTSMLKAQVNIVTIDSNESGDKENKAPETGNCCVDSLNKERQATATQISTAFSTNRGLNHQFKARSLTKRFDTESSELISLRGIIDAIVQCNKVLTISLIYITESQPQLCVDLMLHDGYWAKVRELYMGDNHDPSLVTLREQFELGKRCVQILWMRHLINCYGKITNSERNSYN</sequence>
<dbReference type="EMBL" id="QGKV02001507">
    <property type="protein sequence ID" value="KAF3528039.1"/>
    <property type="molecule type" value="Genomic_DNA"/>
</dbReference>
<reference evidence="1 2" key="1">
    <citation type="journal article" date="2020" name="BMC Genomics">
        <title>Intraspecific diversification of the crop wild relative Brassica cretica Lam. using demographic model selection.</title>
        <authorList>
            <person name="Kioukis A."/>
            <person name="Michalopoulou V.A."/>
            <person name="Briers L."/>
            <person name="Pirintsos S."/>
            <person name="Studholme D.J."/>
            <person name="Pavlidis P."/>
            <person name="Sarris P.F."/>
        </authorList>
    </citation>
    <scope>NUCLEOTIDE SEQUENCE [LARGE SCALE GENOMIC DNA]</scope>
    <source>
        <strain evidence="2">cv. PFS-1207/04</strain>
    </source>
</reference>
<keyword evidence="2" id="KW-1185">Reference proteome</keyword>
<organism evidence="1 2">
    <name type="scientific">Brassica cretica</name>
    <name type="common">Mustard</name>
    <dbReference type="NCBI Taxonomy" id="69181"/>
    <lineage>
        <taxon>Eukaryota</taxon>
        <taxon>Viridiplantae</taxon>
        <taxon>Streptophyta</taxon>
        <taxon>Embryophyta</taxon>
        <taxon>Tracheophyta</taxon>
        <taxon>Spermatophyta</taxon>
        <taxon>Magnoliopsida</taxon>
        <taxon>eudicotyledons</taxon>
        <taxon>Gunneridae</taxon>
        <taxon>Pentapetalae</taxon>
        <taxon>rosids</taxon>
        <taxon>malvids</taxon>
        <taxon>Brassicales</taxon>
        <taxon>Brassicaceae</taxon>
        <taxon>Brassiceae</taxon>
        <taxon>Brassica</taxon>
    </lineage>
</organism>
<comment type="caution">
    <text evidence="1">The sequence shown here is derived from an EMBL/GenBank/DDBJ whole genome shotgun (WGS) entry which is preliminary data.</text>
</comment>
<proteinExistence type="predicted"/>